<keyword evidence="2" id="KW-0964">Secreted</keyword>
<feature type="non-terminal residue" evidence="6">
    <location>
        <position position="1"/>
    </location>
</feature>
<evidence type="ECO:0000259" key="5">
    <source>
        <dbReference type="Pfam" id="PF01823"/>
    </source>
</evidence>
<evidence type="ECO:0000256" key="3">
    <source>
        <dbReference type="ARBA" id="ARBA00022852"/>
    </source>
</evidence>
<dbReference type="Gene3D" id="2.20.100.10">
    <property type="entry name" value="Thrombospondin type-1 (TSP1) repeat"/>
    <property type="match status" value="1"/>
</dbReference>
<dbReference type="Pfam" id="PF01823">
    <property type="entry name" value="MACPF"/>
    <property type="match status" value="1"/>
</dbReference>
<reference evidence="6" key="1">
    <citation type="submission" date="2011-09" db="EMBL/GenBank/DDBJ databases">
        <title>The odds of duplicate gene persistence after polyploidization.</title>
        <authorList>
            <person name="Chain F.J.J."/>
            <person name="Evans B.J."/>
            <person name="Dushoff J."/>
        </authorList>
    </citation>
    <scope>NUCLEOTIDE SEQUENCE</scope>
    <source>
        <tissue evidence="6">Liver</tissue>
    </source>
</reference>
<accession>G5E344</accession>
<evidence type="ECO:0000256" key="2">
    <source>
        <dbReference type="ARBA" id="ARBA00022525"/>
    </source>
</evidence>
<evidence type="ECO:0000256" key="1">
    <source>
        <dbReference type="ARBA" id="ARBA00004613"/>
    </source>
</evidence>
<name>G5E344_9PIPI</name>
<protein>
    <submittedName>
        <fullName evidence="6">Putative complement component alpha polypeptide</fullName>
    </submittedName>
</protein>
<dbReference type="PANTHER" id="PTHR45742">
    <property type="entry name" value="COMPLEMENT COMPONENT C6"/>
    <property type="match status" value="1"/>
</dbReference>
<organism evidence="6">
    <name type="scientific">Pipa carvalhoi</name>
    <name type="common">Carvalho's Surinam toad</name>
    <dbReference type="NCBI Taxonomy" id="191480"/>
    <lineage>
        <taxon>Eukaryota</taxon>
        <taxon>Metazoa</taxon>
        <taxon>Chordata</taxon>
        <taxon>Craniata</taxon>
        <taxon>Vertebrata</taxon>
        <taxon>Euteleostomi</taxon>
        <taxon>Amphibia</taxon>
        <taxon>Batrachia</taxon>
        <taxon>Anura</taxon>
        <taxon>Pipoidea</taxon>
        <taxon>Pipidae</taxon>
        <taxon>Pipinae</taxon>
        <taxon>Pipa</taxon>
    </lineage>
</organism>
<evidence type="ECO:0000256" key="4">
    <source>
        <dbReference type="ARBA" id="ARBA00023157"/>
    </source>
</evidence>
<dbReference type="AlphaFoldDB" id="G5E344"/>
<comment type="subcellular location">
    <subcellularLocation>
        <location evidence="1">Secreted</location>
    </subcellularLocation>
</comment>
<proteinExistence type="evidence at transcript level"/>
<feature type="non-terminal residue" evidence="6">
    <location>
        <position position="161"/>
    </location>
</feature>
<sequence length="161" mass="19269">CQLSQWSQWTSCLPCQGKKHRYRNLKQPAKYDWRELRYEPICEQMFYSDEEKYFRKPYNFHVYQFLARADTKMSMEIYENSNEVVNAVKRDFSYRSWGKSLKYNPAVIHSEILPIHEGLLQADISGIETKRQNLKRAYDEYLSEFDPCRCGPCQNNGIPML</sequence>
<dbReference type="GO" id="GO:0005579">
    <property type="term" value="C:membrane attack complex"/>
    <property type="evidence" value="ECO:0007669"/>
    <property type="project" value="TreeGrafter"/>
</dbReference>
<dbReference type="GO" id="GO:0006956">
    <property type="term" value="P:complement activation"/>
    <property type="evidence" value="ECO:0007669"/>
    <property type="project" value="TreeGrafter"/>
</dbReference>
<dbReference type="InterPro" id="IPR020864">
    <property type="entry name" value="MACPF"/>
</dbReference>
<dbReference type="GO" id="GO:0031640">
    <property type="term" value="P:killing of cells of another organism"/>
    <property type="evidence" value="ECO:0007669"/>
    <property type="project" value="UniProtKB-KW"/>
</dbReference>
<evidence type="ECO:0000313" key="6">
    <source>
        <dbReference type="EMBL" id="AEQ17208.1"/>
    </source>
</evidence>
<keyword evidence="4" id="KW-1015">Disulfide bond</keyword>
<dbReference type="PANTHER" id="PTHR45742:SF1">
    <property type="entry name" value="COMPLEMENT COMPONENT C8 ALPHA CHAIN"/>
    <property type="match status" value="1"/>
</dbReference>
<dbReference type="EMBL" id="JP287808">
    <property type="protein sequence ID" value="AEQ17208.1"/>
    <property type="molecule type" value="mRNA"/>
</dbReference>
<dbReference type="InterPro" id="IPR036383">
    <property type="entry name" value="TSP1_rpt_sf"/>
</dbReference>
<feature type="domain" description="MACPF" evidence="5">
    <location>
        <begin position="86"/>
        <end position="141"/>
    </location>
</feature>
<dbReference type="GO" id="GO:0005576">
    <property type="term" value="C:extracellular region"/>
    <property type="evidence" value="ECO:0007669"/>
    <property type="project" value="UniProtKB-SubCell"/>
</dbReference>
<keyword evidence="3" id="KW-0204">Cytolysis</keyword>